<sequence length="208" mass="23307">MSDDWPPPGHAFSYRMDTRLDGGPSFTMDITAPSARPNADVSTFRVGRHGGPDEADLAFRERLYGLIGAIVVAGGHVEAAMKRLVLLLRDDQGGFSVVDKTWSDLHKMLVAQSRRSIPQAAALAEALQWGDAHELKRRRDDAVHASWWNWDGVGVVRSRFFRKEDGANLICTVEDLEQDATLLFEYADRLDLLLGPDWPQGRLPRRRS</sequence>
<accession>A0ACC6QJY6</accession>
<dbReference type="Proteomes" id="UP001375539">
    <property type="component" value="Unassembled WGS sequence"/>
</dbReference>
<dbReference type="EMBL" id="JBBKAI010000002">
    <property type="protein sequence ID" value="MEJ8658840.1"/>
    <property type="molecule type" value="Genomic_DNA"/>
</dbReference>
<gene>
    <name evidence="1" type="ORF">WKI58_20355</name>
</gene>
<organism evidence="1 2">
    <name type="scientific">Streptomyces pratisoli</name>
    <dbReference type="NCBI Taxonomy" id="3139917"/>
    <lineage>
        <taxon>Bacteria</taxon>
        <taxon>Bacillati</taxon>
        <taxon>Actinomycetota</taxon>
        <taxon>Actinomycetes</taxon>
        <taxon>Kitasatosporales</taxon>
        <taxon>Streptomycetaceae</taxon>
        <taxon>Streptomyces</taxon>
    </lineage>
</organism>
<comment type="caution">
    <text evidence="1">The sequence shown here is derived from an EMBL/GenBank/DDBJ whole genome shotgun (WGS) entry which is preliminary data.</text>
</comment>
<protein>
    <submittedName>
        <fullName evidence="1">Uncharacterized protein</fullName>
    </submittedName>
</protein>
<reference evidence="1" key="1">
    <citation type="submission" date="2024-03" db="EMBL/GenBank/DDBJ databases">
        <title>Novel Streptomyces species of biotechnological and ecological value are a feature of Machair soil.</title>
        <authorList>
            <person name="Prole J.R."/>
            <person name="Goodfellow M."/>
            <person name="Allenby N."/>
            <person name="Ward A.C."/>
        </authorList>
    </citation>
    <scope>NUCLEOTIDE SEQUENCE</scope>
    <source>
        <strain evidence="1">MS1.AVA.4</strain>
    </source>
</reference>
<proteinExistence type="predicted"/>
<evidence type="ECO:0000313" key="1">
    <source>
        <dbReference type="EMBL" id="MEJ8658840.1"/>
    </source>
</evidence>
<evidence type="ECO:0000313" key="2">
    <source>
        <dbReference type="Proteomes" id="UP001375539"/>
    </source>
</evidence>
<name>A0ACC6QJY6_9ACTN</name>
<keyword evidence="2" id="KW-1185">Reference proteome</keyword>